<gene>
    <name evidence="4" type="ORF">H8S57_09760</name>
</gene>
<dbReference type="InterPro" id="IPR016181">
    <property type="entry name" value="Acyl_CoA_acyltransferase"/>
</dbReference>
<evidence type="ECO:0000256" key="2">
    <source>
        <dbReference type="ARBA" id="ARBA00023315"/>
    </source>
</evidence>
<keyword evidence="5" id="KW-1185">Reference proteome</keyword>
<protein>
    <submittedName>
        <fullName evidence="4">GNAT family N-acetyltransferase</fullName>
    </submittedName>
</protein>
<dbReference type="PANTHER" id="PTHR43420">
    <property type="entry name" value="ACETYLTRANSFERASE"/>
    <property type="match status" value="1"/>
</dbReference>
<name>A0A8J6JG31_9FIRM</name>
<dbReference type="Proteomes" id="UP000661435">
    <property type="component" value="Unassembled WGS sequence"/>
</dbReference>
<dbReference type="PROSITE" id="PS51186">
    <property type="entry name" value="GNAT"/>
    <property type="match status" value="1"/>
</dbReference>
<dbReference type="Pfam" id="PF00583">
    <property type="entry name" value="Acetyltransf_1"/>
    <property type="match status" value="1"/>
</dbReference>
<keyword evidence="1" id="KW-0808">Transferase</keyword>
<dbReference type="Gene3D" id="3.40.630.30">
    <property type="match status" value="1"/>
</dbReference>
<evidence type="ECO:0000313" key="5">
    <source>
        <dbReference type="Proteomes" id="UP000661435"/>
    </source>
</evidence>
<feature type="domain" description="N-acetyltransferase" evidence="3">
    <location>
        <begin position="1"/>
        <end position="144"/>
    </location>
</feature>
<dbReference type="CDD" id="cd04301">
    <property type="entry name" value="NAT_SF"/>
    <property type="match status" value="1"/>
</dbReference>
<dbReference type="AlphaFoldDB" id="A0A8J6JG31"/>
<dbReference type="SUPFAM" id="SSF55729">
    <property type="entry name" value="Acyl-CoA N-acyltransferases (Nat)"/>
    <property type="match status" value="1"/>
</dbReference>
<evidence type="ECO:0000256" key="1">
    <source>
        <dbReference type="ARBA" id="ARBA00022679"/>
    </source>
</evidence>
<dbReference type="PANTHER" id="PTHR43420:SF47">
    <property type="entry name" value="N-ACETYLTRANSFERASE DOMAIN-CONTAINING PROTEIN"/>
    <property type="match status" value="1"/>
</dbReference>
<dbReference type="InterPro" id="IPR000182">
    <property type="entry name" value="GNAT_dom"/>
</dbReference>
<accession>A0A8J6JG31</accession>
<keyword evidence="2" id="KW-0012">Acyltransferase</keyword>
<organism evidence="4 5">
    <name type="scientific">Lawsonibacter hominis</name>
    <dbReference type="NCBI Taxonomy" id="2763053"/>
    <lineage>
        <taxon>Bacteria</taxon>
        <taxon>Bacillati</taxon>
        <taxon>Bacillota</taxon>
        <taxon>Clostridia</taxon>
        <taxon>Eubacteriales</taxon>
        <taxon>Oscillospiraceae</taxon>
        <taxon>Lawsonibacter</taxon>
    </lineage>
</organism>
<reference evidence="4" key="1">
    <citation type="submission" date="2020-08" db="EMBL/GenBank/DDBJ databases">
        <title>Genome public.</title>
        <authorList>
            <person name="Liu C."/>
            <person name="Sun Q."/>
        </authorList>
    </citation>
    <scope>NUCLEOTIDE SEQUENCE</scope>
    <source>
        <strain evidence="4">NSJ-51</strain>
    </source>
</reference>
<comment type="caution">
    <text evidence="4">The sequence shown here is derived from an EMBL/GenBank/DDBJ whole genome shotgun (WGS) entry which is preliminary data.</text>
</comment>
<dbReference type="GO" id="GO:0016747">
    <property type="term" value="F:acyltransferase activity, transferring groups other than amino-acyl groups"/>
    <property type="evidence" value="ECO:0007669"/>
    <property type="project" value="InterPro"/>
</dbReference>
<dbReference type="InterPro" id="IPR050680">
    <property type="entry name" value="YpeA/RimI_acetyltransf"/>
</dbReference>
<proteinExistence type="predicted"/>
<sequence length="144" mass="16368">MITLQEIHMEQFWDVIDLSVRPEQAEFCTSNAVSIAQSKVQSECIPLAIYDGETPVGFLMYCVDRDDGEWWIYRLMVDARFQGRGCGTAALALVLERMRADATRSRVFLGVHRQAAAAVALYERAGFRFTGQVFGAEHIMRLDW</sequence>
<dbReference type="EMBL" id="JACOPP010000012">
    <property type="protein sequence ID" value="MBC5734009.1"/>
    <property type="molecule type" value="Genomic_DNA"/>
</dbReference>
<dbReference type="RefSeq" id="WP_186907900.1">
    <property type="nucleotide sequence ID" value="NZ_JACOPP010000012.1"/>
</dbReference>
<evidence type="ECO:0000313" key="4">
    <source>
        <dbReference type="EMBL" id="MBC5734009.1"/>
    </source>
</evidence>
<evidence type="ECO:0000259" key="3">
    <source>
        <dbReference type="PROSITE" id="PS51186"/>
    </source>
</evidence>